<gene>
    <name evidence="4" type="ORF">G2W53_011886</name>
</gene>
<dbReference type="InterPro" id="IPR036397">
    <property type="entry name" value="RNaseH_sf"/>
</dbReference>
<dbReference type="GO" id="GO:0003676">
    <property type="term" value="F:nucleic acid binding"/>
    <property type="evidence" value="ECO:0007669"/>
    <property type="project" value="InterPro"/>
</dbReference>
<feature type="domain" description="Reverse transcriptase zinc-binding" evidence="3">
    <location>
        <begin position="516"/>
        <end position="602"/>
    </location>
</feature>
<dbReference type="Gene3D" id="3.30.420.10">
    <property type="entry name" value="Ribonuclease H-like superfamily/Ribonuclease H"/>
    <property type="match status" value="1"/>
</dbReference>
<name>A0A834TW77_9FABA</name>
<dbReference type="EMBL" id="JAAIUW010000005">
    <property type="protein sequence ID" value="KAF7829553.1"/>
    <property type="molecule type" value="Genomic_DNA"/>
</dbReference>
<dbReference type="OrthoDB" id="1433418at2759"/>
<evidence type="ECO:0000313" key="5">
    <source>
        <dbReference type="Proteomes" id="UP000634136"/>
    </source>
</evidence>
<dbReference type="PANTHER" id="PTHR47723">
    <property type="entry name" value="OS05G0353850 PROTEIN"/>
    <property type="match status" value="1"/>
</dbReference>
<dbReference type="Pfam" id="PF13966">
    <property type="entry name" value="zf-RVT"/>
    <property type="match status" value="1"/>
</dbReference>
<dbReference type="InterPro" id="IPR036691">
    <property type="entry name" value="Endo/exonu/phosph_ase_sf"/>
</dbReference>
<dbReference type="PANTHER" id="PTHR47723:SF19">
    <property type="entry name" value="POLYNUCLEOTIDYL TRANSFERASE, RIBONUCLEASE H-LIKE SUPERFAMILY PROTEIN"/>
    <property type="match status" value="1"/>
</dbReference>
<organism evidence="4 5">
    <name type="scientific">Senna tora</name>
    <dbReference type="NCBI Taxonomy" id="362788"/>
    <lineage>
        <taxon>Eukaryota</taxon>
        <taxon>Viridiplantae</taxon>
        <taxon>Streptophyta</taxon>
        <taxon>Embryophyta</taxon>
        <taxon>Tracheophyta</taxon>
        <taxon>Spermatophyta</taxon>
        <taxon>Magnoliopsida</taxon>
        <taxon>eudicotyledons</taxon>
        <taxon>Gunneridae</taxon>
        <taxon>Pentapetalae</taxon>
        <taxon>rosids</taxon>
        <taxon>fabids</taxon>
        <taxon>Fabales</taxon>
        <taxon>Fabaceae</taxon>
        <taxon>Caesalpinioideae</taxon>
        <taxon>Cassia clade</taxon>
        <taxon>Senna</taxon>
    </lineage>
</organism>
<dbReference type="AlphaFoldDB" id="A0A834TW77"/>
<dbReference type="Pfam" id="PF03372">
    <property type="entry name" value="Exo_endo_phos"/>
    <property type="match status" value="1"/>
</dbReference>
<feature type="domain" description="Endonuclease/exonuclease/phosphatase" evidence="1">
    <location>
        <begin position="6"/>
        <end position="187"/>
    </location>
</feature>
<evidence type="ECO:0000259" key="3">
    <source>
        <dbReference type="Pfam" id="PF13966"/>
    </source>
</evidence>
<proteinExistence type="predicted"/>
<dbReference type="SUPFAM" id="SSF53098">
    <property type="entry name" value="Ribonuclease H-like"/>
    <property type="match status" value="1"/>
</dbReference>
<comment type="caution">
    <text evidence="4">The sequence shown here is derived from an EMBL/GenBank/DDBJ whole genome shotgun (WGS) entry which is preliminary data.</text>
</comment>
<dbReference type="Pfam" id="PF13456">
    <property type="entry name" value="RVT_3"/>
    <property type="match status" value="1"/>
</dbReference>
<dbReference type="InterPro" id="IPR053151">
    <property type="entry name" value="RNase_H-like"/>
</dbReference>
<accession>A0A834TW77</accession>
<dbReference type="InterPro" id="IPR005135">
    <property type="entry name" value="Endo/exonuclease/phosphatase"/>
</dbReference>
<protein>
    <submittedName>
        <fullName evidence="4">Ribonuclease H</fullName>
    </submittedName>
</protein>
<dbReference type="InterPro" id="IPR012337">
    <property type="entry name" value="RNaseH-like_sf"/>
</dbReference>
<dbReference type="InterPro" id="IPR026960">
    <property type="entry name" value="RVT-Znf"/>
</dbReference>
<evidence type="ECO:0000259" key="2">
    <source>
        <dbReference type="Pfam" id="PF13456"/>
    </source>
</evidence>
<dbReference type="Gene3D" id="3.60.10.10">
    <property type="entry name" value="Endonuclease/exonuclease/phosphatase"/>
    <property type="match status" value="1"/>
</dbReference>
<feature type="domain" description="RNase H type-1" evidence="2">
    <location>
        <begin position="715"/>
        <end position="836"/>
    </location>
</feature>
<dbReference type="CDD" id="cd06222">
    <property type="entry name" value="RNase_H_like"/>
    <property type="match status" value="1"/>
</dbReference>
<keyword evidence="5" id="KW-1185">Reference proteome</keyword>
<reference evidence="4" key="1">
    <citation type="submission" date="2020-09" db="EMBL/GenBank/DDBJ databases">
        <title>Genome-Enabled Discovery of Anthraquinone Biosynthesis in Senna tora.</title>
        <authorList>
            <person name="Kang S.-H."/>
            <person name="Pandey R.P."/>
            <person name="Lee C.-M."/>
            <person name="Sim J.-S."/>
            <person name="Jeong J.-T."/>
            <person name="Choi B.-S."/>
            <person name="Jung M."/>
            <person name="Ginzburg D."/>
            <person name="Zhao K."/>
            <person name="Won S.Y."/>
            <person name="Oh T.-J."/>
            <person name="Yu Y."/>
            <person name="Kim N.-H."/>
            <person name="Lee O.R."/>
            <person name="Lee T.-H."/>
            <person name="Bashyal P."/>
            <person name="Kim T.-S."/>
            <person name="Lee W.-H."/>
            <person name="Kawkins C."/>
            <person name="Kim C.-K."/>
            <person name="Kim J.S."/>
            <person name="Ahn B.O."/>
            <person name="Rhee S.Y."/>
            <person name="Sohng J.K."/>
        </authorList>
    </citation>
    <scope>NUCLEOTIDE SEQUENCE</scope>
    <source>
        <tissue evidence="4">Leaf</tissue>
    </source>
</reference>
<evidence type="ECO:0000259" key="1">
    <source>
        <dbReference type="Pfam" id="PF03372"/>
    </source>
</evidence>
<dbReference type="SUPFAM" id="SSF56219">
    <property type="entry name" value="DNase I-like"/>
    <property type="match status" value="1"/>
</dbReference>
<dbReference type="InterPro" id="IPR044730">
    <property type="entry name" value="RNase_H-like_dom_plant"/>
</dbReference>
<evidence type="ECO:0000313" key="4">
    <source>
        <dbReference type="EMBL" id="KAF7829553.1"/>
    </source>
</evidence>
<dbReference type="Proteomes" id="UP000634136">
    <property type="component" value="Unassembled WGS sequence"/>
</dbReference>
<sequence>MNFLIWNCRGTASRSFPGLIRDLKRKFRVDFLALIETHQEGTNAQRIVNKFGFNHREMVEAVGHSGGIWCMWNECGHGFQVVLKHDQFIHFKVMEGSHIWFLTVVYGSSRVAQRRELWNCLNILGASISDPWCIVGDFNAFLFGSEKTGGSSQGSRPDRHFLNMVDSNSLVDLGYSGPGFTWKRSDHSPILLRLHGDSGLGTEKNRPFRFLASWLLHDDFQNVVRNSWQGDWYWSLNCFQDKVKIWNREVFGNIFRKKDQLLRRLQGIHNKLCLGPSIFLSNLQEELWVEYENVLMQEEILWMQKSREQWIVNGDCNTRFFHTSTMIRRRRNKIEALKDDQGEWIYNAESLKNMAVQFYGNLYGNDVMNRRAYDLAGFFPALCEREAKYKCGDDLIPKVGRSRSASRLWNGISVSWDFVQEGLVWRMGDGRKVRFWSDAWLPNGNALCTYALSPLSEFDLSRVAADFVSASGDWEWSKFDFLLPNEVCNMIAAVPPPSNVVRGDHLAWKHSKDGSFSTKSAYHAISHGDVQDGHRFWNLLWKWKGMEKIRSFLWLCGHDRLLTNVARKRRGIAATDVCTRCNNAPEDLLHTLMDCPKAKSIWLKLVHPGKWHIFFSASSLDWLTLNLSSNLGSSRNDWDVVFAISCWYIWRMRNAEIFYGSRVGTADPVMAILKWASDSIRAMDKNVMGGYRCDPSVVDRFICWNKPEFGWVKFNVDGARKDSLNLTTCGGVARDSSGRFLFGFVRDLGDGTVLNAELWGILSALEVSWHKGFKKIVVESDCLVAVKLVNDLVQMTHPCSAILSQIHHWATFDWEVRFVHVHREGNYAADALAAYAFSRPLGLHVLEAAPICLHQCLLDDLAGRGCHRLCGG</sequence>
<dbReference type="InterPro" id="IPR002156">
    <property type="entry name" value="RNaseH_domain"/>
</dbReference>
<dbReference type="GO" id="GO:0004523">
    <property type="term" value="F:RNA-DNA hybrid ribonuclease activity"/>
    <property type="evidence" value="ECO:0007669"/>
    <property type="project" value="InterPro"/>
</dbReference>